<reference evidence="5" key="1">
    <citation type="journal article" date="2014" name="Int. J. Syst. Evol. Microbiol.">
        <title>Complete genome sequence of Corynebacterium casei LMG S-19264T (=DSM 44701T), isolated from a smear-ripened cheese.</title>
        <authorList>
            <consortium name="US DOE Joint Genome Institute (JGI-PGF)"/>
            <person name="Walter F."/>
            <person name="Albersmeier A."/>
            <person name="Kalinowski J."/>
            <person name="Ruckert C."/>
        </authorList>
    </citation>
    <scope>NUCLEOTIDE SEQUENCE</scope>
    <source>
        <strain evidence="5">KCTC 42651</strain>
    </source>
</reference>
<evidence type="ECO:0000259" key="4">
    <source>
        <dbReference type="Pfam" id="PF02776"/>
    </source>
</evidence>
<dbReference type="InterPro" id="IPR029061">
    <property type="entry name" value="THDP-binding"/>
</dbReference>
<dbReference type="GO" id="GO:0044281">
    <property type="term" value="P:small molecule metabolic process"/>
    <property type="evidence" value="ECO:0007669"/>
    <property type="project" value="UniProtKB-ARBA"/>
</dbReference>
<evidence type="ECO:0000313" key="5">
    <source>
        <dbReference type="EMBL" id="GHD58049.1"/>
    </source>
</evidence>
<dbReference type="CDD" id="cd07035">
    <property type="entry name" value="TPP_PYR_POX_like"/>
    <property type="match status" value="1"/>
</dbReference>
<keyword evidence="6" id="KW-1185">Reference proteome</keyword>
<dbReference type="InterPro" id="IPR045229">
    <property type="entry name" value="TPP_enz"/>
</dbReference>
<dbReference type="PANTHER" id="PTHR18968">
    <property type="entry name" value="THIAMINE PYROPHOSPHATE ENZYMES"/>
    <property type="match status" value="1"/>
</dbReference>
<comment type="similarity">
    <text evidence="1">Belongs to the TPP enzyme family.</text>
</comment>
<protein>
    <recommendedName>
        <fullName evidence="7">Acetolactate synthase large subunit</fullName>
    </recommendedName>
</protein>
<reference evidence="5" key="2">
    <citation type="submission" date="2020-09" db="EMBL/GenBank/DDBJ databases">
        <authorList>
            <person name="Sun Q."/>
            <person name="Kim S."/>
        </authorList>
    </citation>
    <scope>NUCLEOTIDE SEQUENCE</scope>
    <source>
        <strain evidence="5">KCTC 42651</strain>
    </source>
</reference>
<dbReference type="InterPro" id="IPR012001">
    <property type="entry name" value="Thiamin_PyroP_enz_TPP-bd_dom"/>
</dbReference>
<keyword evidence="2" id="KW-0786">Thiamine pyrophosphate</keyword>
<dbReference type="GO" id="GO:0003984">
    <property type="term" value="F:acetolactate synthase activity"/>
    <property type="evidence" value="ECO:0007669"/>
    <property type="project" value="TreeGrafter"/>
</dbReference>
<accession>A0A919CR92</accession>
<evidence type="ECO:0000313" key="6">
    <source>
        <dbReference type="Proteomes" id="UP000630353"/>
    </source>
</evidence>
<dbReference type="GO" id="GO:0030976">
    <property type="term" value="F:thiamine pyrophosphate binding"/>
    <property type="evidence" value="ECO:0007669"/>
    <property type="project" value="InterPro"/>
</dbReference>
<organism evidence="5 6">
    <name type="scientific">Thalassobaculum fulvum</name>
    <dbReference type="NCBI Taxonomy" id="1633335"/>
    <lineage>
        <taxon>Bacteria</taxon>
        <taxon>Pseudomonadati</taxon>
        <taxon>Pseudomonadota</taxon>
        <taxon>Alphaproteobacteria</taxon>
        <taxon>Rhodospirillales</taxon>
        <taxon>Thalassobaculaceae</taxon>
        <taxon>Thalassobaculum</taxon>
    </lineage>
</organism>
<evidence type="ECO:0000256" key="2">
    <source>
        <dbReference type="ARBA" id="ARBA00023052"/>
    </source>
</evidence>
<dbReference type="EMBL" id="BMZS01000010">
    <property type="protein sequence ID" value="GHD58049.1"/>
    <property type="molecule type" value="Genomic_DNA"/>
</dbReference>
<evidence type="ECO:0000256" key="1">
    <source>
        <dbReference type="ARBA" id="ARBA00007812"/>
    </source>
</evidence>
<name>A0A919CR92_9PROT</name>
<dbReference type="Gene3D" id="3.40.50.970">
    <property type="match status" value="2"/>
</dbReference>
<dbReference type="InterPro" id="IPR011766">
    <property type="entry name" value="TPP_enzyme_TPP-bd"/>
</dbReference>
<dbReference type="PANTHER" id="PTHR18968:SF86">
    <property type="entry name" value="ACETOLACTATE SYNTHASE LARGE SUBUNIT ILVX-RELATED"/>
    <property type="match status" value="1"/>
</dbReference>
<proteinExistence type="inferred from homology"/>
<evidence type="ECO:0008006" key="7">
    <source>
        <dbReference type="Google" id="ProtNLM"/>
    </source>
</evidence>
<sequence length="515" mass="53711">MNGAESLVRTLVASGVDVCFTNPGTSEMHFVAALDRVDGMRCVLGLFEGVVTGMADGYARMADKPASTLLHLGPGLGNGLANLHNAKKAFTPVVNIVGEHATYHIEHDAPLTADIEGIARPVSGWVKTSKSAKDVAADGAAAVAASMGPPGQIATLILPANTAWDESDGPALPVAPAPLPGPDPQAIREAAAALTSGAETLIHMSGRALRADTLEIAGRIAAKTGCRLSCQTSNGRWQRGAGRVAIERIQYPVDIALKQLASVKHIVLLGAKVPVAFFAYPNKPSVLIPDGCAVHRLAEMGDDHHAVLSALCDELDAWNAEPELQESKRPELATGALTPEAVACALGNLMPENAIVADESVTAGRGFMPYTVGAAPHDWLALTGGSIGLGLPYATGAAIACPDRKVICTEGDGSGMYTLQALWTQAREGCDVVNVIFANRSYAILRHELTNVGAQNPGRKAIDMLTLDRPELDWVALGKGMGVPGVRVDSAETFNDALARAIAEPGPHLIEAWMA</sequence>
<dbReference type="RefSeq" id="WP_189993009.1">
    <property type="nucleotide sequence ID" value="NZ_BMZS01000010.1"/>
</dbReference>
<gene>
    <name evidence="5" type="ORF">GCM10017083_40390</name>
</gene>
<dbReference type="Proteomes" id="UP000630353">
    <property type="component" value="Unassembled WGS sequence"/>
</dbReference>
<dbReference type="Pfam" id="PF02776">
    <property type="entry name" value="TPP_enzyme_N"/>
    <property type="match status" value="1"/>
</dbReference>
<dbReference type="GO" id="GO:0050660">
    <property type="term" value="F:flavin adenine dinucleotide binding"/>
    <property type="evidence" value="ECO:0007669"/>
    <property type="project" value="TreeGrafter"/>
</dbReference>
<dbReference type="AlphaFoldDB" id="A0A919CR92"/>
<feature type="domain" description="Thiamine pyrophosphate enzyme N-terminal TPP-binding" evidence="4">
    <location>
        <begin position="1"/>
        <end position="109"/>
    </location>
</feature>
<dbReference type="Pfam" id="PF02775">
    <property type="entry name" value="TPP_enzyme_C"/>
    <property type="match status" value="1"/>
</dbReference>
<feature type="domain" description="Thiamine pyrophosphate enzyme TPP-binding" evidence="3">
    <location>
        <begin position="376"/>
        <end position="511"/>
    </location>
</feature>
<dbReference type="SUPFAM" id="SSF52518">
    <property type="entry name" value="Thiamin diphosphate-binding fold (THDP-binding)"/>
    <property type="match status" value="2"/>
</dbReference>
<dbReference type="NCBIfam" id="NF005760">
    <property type="entry name" value="PRK07586.1"/>
    <property type="match status" value="1"/>
</dbReference>
<evidence type="ECO:0000259" key="3">
    <source>
        <dbReference type="Pfam" id="PF02775"/>
    </source>
</evidence>
<dbReference type="CDD" id="cd02002">
    <property type="entry name" value="TPP_BFDC"/>
    <property type="match status" value="1"/>
</dbReference>
<comment type="caution">
    <text evidence="5">The sequence shown here is derived from an EMBL/GenBank/DDBJ whole genome shotgun (WGS) entry which is preliminary data.</text>
</comment>